<dbReference type="KEGG" id="rama:IDM48_11345"/>
<evidence type="ECO:0000313" key="1">
    <source>
        <dbReference type="EMBL" id="QOW64935.1"/>
    </source>
</evidence>
<name>A0A7S6WWK6_9MICC</name>
<dbReference type="Proteomes" id="UP000516421">
    <property type="component" value="Plasmid p1"/>
</dbReference>
<keyword evidence="2" id="KW-1185">Reference proteome</keyword>
<keyword evidence="1" id="KW-0614">Plasmid</keyword>
<dbReference type="InterPro" id="IPR044925">
    <property type="entry name" value="His-Me_finger_sf"/>
</dbReference>
<gene>
    <name evidence="1" type="ORF">IDM48_11345</name>
</gene>
<reference evidence="1 2" key="1">
    <citation type="submission" date="2020-09" db="EMBL/GenBank/DDBJ databases">
        <title>Investigation of environmental microbe.</title>
        <authorList>
            <person name="Ou Y."/>
            <person name="Kang Q."/>
        </authorList>
    </citation>
    <scope>NUCLEOTIDE SEQUENCE [LARGE SCALE GENOMIC DNA]</scope>
    <source>
        <strain evidence="1 2">KJZ-9</strain>
        <plasmid evidence="1 2">p1</plasmid>
    </source>
</reference>
<proteinExistence type="predicted"/>
<protein>
    <recommendedName>
        <fullName evidence="3">HNH endonuclease</fullName>
    </recommendedName>
</protein>
<dbReference type="EMBL" id="CP062957">
    <property type="protein sequence ID" value="QOW64935.1"/>
    <property type="molecule type" value="Genomic_DNA"/>
</dbReference>
<organism evidence="1 2">
    <name type="scientific">Rothia amarae</name>
    <dbReference type="NCBI Taxonomy" id="169480"/>
    <lineage>
        <taxon>Bacteria</taxon>
        <taxon>Bacillati</taxon>
        <taxon>Actinomycetota</taxon>
        <taxon>Actinomycetes</taxon>
        <taxon>Micrococcales</taxon>
        <taxon>Micrococcaceae</taxon>
        <taxon>Rothia</taxon>
    </lineage>
</organism>
<geneLocation type="plasmid" evidence="1 2">
    <name>p1</name>
</geneLocation>
<sequence>MVSDVLADRFFSHVLKGPKSHHCWLWCGAVGDDGYGRFWVKDPVTGKQRVLRAHRFAMQLVVGKELEAQEYVLHRCDNPLCVKATGDDSTHLRLGDHSVNMVERSARGRSNFQALRSGSKKERAAAARSVRDAVLSGGYDHELVQRFVRDLDEGQELLF</sequence>
<accession>A0A7S6WWK6</accession>
<dbReference type="AlphaFoldDB" id="A0A7S6WWK6"/>
<evidence type="ECO:0000313" key="2">
    <source>
        <dbReference type="Proteomes" id="UP000516421"/>
    </source>
</evidence>
<evidence type="ECO:0008006" key="3">
    <source>
        <dbReference type="Google" id="ProtNLM"/>
    </source>
</evidence>
<dbReference type="SUPFAM" id="SSF54060">
    <property type="entry name" value="His-Me finger endonucleases"/>
    <property type="match status" value="1"/>
</dbReference>
<dbReference type="RefSeq" id="WP_202939947.1">
    <property type="nucleotide sequence ID" value="NZ_CP062957.1"/>
</dbReference>